<proteinExistence type="inferred from homology"/>
<keyword evidence="2" id="KW-0479">Metal-binding</keyword>
<dbReference type="GO" id="GO:0046872">
    <property type="term" value="F:metal ion binding"/>
    <property type="evidence" value="ECO:0007669"/>
    <property type="project" value="UniProtKB-KW"/>
</dbReference>
<name>A0A3B0ZVJ8_9ZZZZ</name>
<evidence type="ECO:0000313" key="6">
    <source>
        <dbReference type="EMBL" id="VAW95761.1"/>
    </source>
</evidence>
<evidence type="ECO:0000256" key="2">
    <source>
        <dbReference type="ARBA" id="ARBA00022723"/>
    </source>
</evidence>
<comment type="similarity">
    <text evidence="1">Belongs to the Gfa family.</text>
</comment>
<dbReference type="InterPro" id="IPR006913">
    <property type="entry name" value="CENP-V/GFA"/>
</dbReference>
<evidence type="ECO:0000256" key="1">
    <source>
        <dbReference type="ARBA" id="ARBA00005495"/>
    </source>
</evidence>
<dbReference type="GO" id="GO:0016846">
    <property type="term" value="F:carbon-sulfur lyase activity"/>
    <property type="evidence" value="ECO:0007669"/>
    <property type="project" value="InterPro"/>
</dbReference>
<dbReference type="PROSITE" id="PS51891">
    <property type="entry name" value="CENP_V_GFA"/>
    <property type="match status" value="1"/>
</dbReference>
<sequence>MYNGSCLCKTVQFEILGPIHNIIYCHCSECRKAQGTAFATNGFVDTAEFKIVTGEKQLTAYKNSATQTKYFCRQCGTPIMSKNTKTPDHIRIRLGTIDSDITERPGAHIFVHSKANWDSICDDLPQFEEFEPDRN</sequence>
<dbReference type="Gene3D" id="3.90.1590.10">
    <property type="entry name" value="glutathione-dependent formaldehyde- activating enzyme (gfa)"/>
    <property type="match status" value="1"/>
</dbReference>
<dbReference type="PANTHER" id="PTHR33337:SF40">
    <property type="entry name" value="CENP-V_GFA DOMAIN-CONTAINING PROTEIN-RELATED"/>
    <property type="match status" value="1"/>
</dbReference>
<evidence type="ECO:0000256" key="4">
    <source>
        <dbReference type="ARBA" id="ARBA00023239"/>
    </source>
</evidence>
<feature type="domain" description="CENP-V/GFA" evidence="5">
    <location>
        <begin position="2"/>
        <end position="118"/>
    </location>
</feature>
<gene>
    <name evidence="6" type="ORF">MNBD_GAMMA21-1540</name>
</gene>
<evidence type="ECO:0000259" key="5">
    <source>
        <dbReference type="PROSITE" id="PS51891"/>
    </source>
</evidence>
<protein>
    <submittedName>
        <fullName evidence="6">Gfa-like protein</fullName>
    </submittedName>
</protein>
<dbReference type="AlphaFoldDB" id="A0A3B0ZVJ8"/>
<dbReference type="InterPro" id="IPR011057">
    <property type="entry name" value="Mss4-like_sf"/>
</dbReference>
<accession>A0A3B0ZVJ8</accession>
<keyword evidence="3" id="KW-0862">Zinc</keyword>
<organism evidence="6">
    <name type="scientific">hydrothermal vent metagenome</name>
    <dbReference type="NCBI Taxonomy" id="652676"/>
    <lineage>
        <taxon>unclassified sequences</taxon>
        <taxon>metagenomes</taxon>
        <taxon>ecological metagenomes</taxon>
    </lineage>
</organism>
<evidence type="ECO:0000256" key="3">
    <source>
        <dbReference type="ARBA" id="ARBA00022833"/>
    </source>
</evidence>
<dbReference type="Pfam" id="PF04828">
    <property type="entry name" value="GFA"/>
    <property type="match status" value="1"/>
</dbReference>
<reference evidence="6" key="1">
    <citation type="submission" date="2018-06" db="EMBL/GenBank/DDBJ databases">
        <authorList>
            <person name="Zhirakovskaya E."/>
        </authorList>
    </citation>
    <scope>NUCLEOTIDE SEQUENCE</scope>
</reference>
<dbReference type="PANTHER" id="PTHR33337">
    <property type="entry name" value="GFA DOMAIN-CONTAINING PROTEIN"/>
    <property type="match status" value="1"/>
</dbReference>
<dbReference type="SUPFAM" id="SSF51316">
    <property type="entry name" value="Mss4-like"/>
    <property type="match status" value="1"/>
</dbReference>
<keyword evidence="4" id="KW-0456">Lyase</keyword>
<dbReference type="EMBL" id="UOFR01000034">
    <property type="protein sequence ID" value="VAW95761.1"/>
    <property type="molecule type" value="Genomic_DNA"/>
</dbReference>